<comment type="caution">
    <text evidence="5">The sequence shown here is derived from an EMBL/GenBank/DDBJ whole genome shotgun (WGS) entry which is preliminary data.</text>
</comment>
<dbReference type="PANTHER" id="PTHR43280">
    <property type="entry name" value="ARAC-FAMILY TRANSCRIPTIONAL REGULATOR"/>
    <property type="match status" value="1"/>
</dbReference>
<evidence type="ECO:0000256" key="3">
    <source>
        <dbReference type="ARBA" id="ARBA00023163"/>
    </source>
</evidence>
<dbReference type="InterPro" id="IPR009057">
    <property type="entry name" value="Homeodomain-like_sf"/>
</dbReference>
<proteinExistence type="predicted"/>
<evidence type="ECO:0000313" key="5">
    <source>
        <dbReference type="EMBL" id="MBD8003329.1"/>
    </source>
</evidence>
<keyword evidence="1" id="KW-0805">Transcription regulation</keyword>
<dbReference type="PANTHER" id="PTHR43280:SF32">
    <property type="entry name" value="TRANSCRIPTIONAL REGULATORY PROTEIN"/>
    <property type="match status" value="1"/>
</dbReference>
<sequence>MDFMDFGGKQDNCYLIKEGFLLWKINGDRIEKRFRLEGNGSNMIIHILVRKGEIKLNSDGKPYLLTEDCLANFLDSRFLDILEISCDAQAYMLFLKEPFMSSLLKKTPPFPPSYVQKIKMCPMSFQSPTGIKLFLQRIEAIQGIFADHTHRFQAEMVKCALWMFMMDMANEYIRQEDESKGHTEKGRRNTLFKQFIKLLFTDVREGHSVSWYASKLCVTPQYLNRVVKDCSQKTAYDLCFPDQATLTKFFKRQTGKTPTEYRRMFTDRE</sequence>
<dbReference type="Gene3D" id="1.10.10.60">
    <property type="entry name" value="Homeodomain-like"/>
    <property type="match status" value="1"/>
</dbReference>
<name>A0ABR8VEW0_9BACT</name>
<evidence type="ECO:0000256" key="1">
    <source>
        <dbReference type="ARBA" id="ARBA00023015"/>
    </source>
</evidence>
<protein>
    <submittedName>
        <fullName evidence="5">AraC family transcriptional regulator</fullName>
    </submittedName>
</protein>
<dbReference type="InterPro" id="IPR018060">
    <property type="entry name" value="HTH_AraC"/>
</dbReference>
<evidence type="ECO:0000313" key="6">
    <source>
        <dbReference type="Proteomes" id="UP000616346"/>
    </source>
</evidence>
<organism evidence="5 6">
    <name type="scientific">Phocaeicola faecium</name>
    <dbReference type="NCBI Taxonomy" id="2762213"/>
    <lineage>
        <taxon>Bacteria</taxon>
        <taxon>Pseudomonadati</taxon>
        <taxon>Bacteroidota</taxon>
        <taxon>Bacteroidia</taxon>
        <taxon>Bacteroidales</taxon>
        <taxon>Bacteroidaceae</taxon>
        <taxon>Phocaeicola</taxon>
    </lineage>
</organism>
<keyword evidence="3" id="KW-0804">Transcription</keyword>
<dbReference type="EMBL" id="JACSPQ010000053">
    <property type="protein sequence ID" value="MBD8003329.1"/>
    <property type="molecule type" value="Genomic_DNA"/>
</dbReference>
<dbReference type="SUPFAM" id="SSF46689">
    <property type="entry name" value="Homeodomain-like"/>
    <property type="match status" value="1"/>
</dbReference>
<evidence type="ECO:0000256" key="2">
    <source>
        <dbReference type="ARBA" id="ARBA00023125"/>
    </source>
</evidence>
<dbReference type="RefSeq" id="WP_191710888.1">
    <property type="nucleotide sequence ID" value="NZ_JACSPQ010000053.1"/>
</dbReference>
<dbReference type="Proteomes" id="UP000616346">
    <property type="component" value="Unassembled WGS sequence"/>
</dbReference>
<keyword evidence="2" id="KW-0238">DNA-binding</keyword>
<dbReference type="PROSITE" id="PS01124">
    <property type="entry name" value="HTH_ARAC_FAMILY_2"/>
    <property type="match status" value="1"/>
</dbReference>
<evidence type="ECO:0000259" key="4">
    <source>
        <dbReference type="PROSITE" id="PS01124"/>
    </source>
</evidence>
<gene>
    <name evidence="5" type="ORF">H9626_14175</name>
</gene>
<feature type="domain" description="HTH araC/xylS-type" evidence="4">
    <location>
        <begin position="235"/>
        <end position="264"/>
    </location>
</feature>
<accession>A0ABR8VEW0</accession>
<keyword evidence="6" id="KW-1185">Reference proteome</keyword>
<reference evidence="5 6" key="1">
    <citation type="submission" date="2020-08" db="EMBL/GenBank/DDBJ databases">
        <title>A Genomic Blueprint of the Chicken Gut Microbiome.</title>
        <authorList>
            <person name="Gilroy R."/>
            <person name="Ravi A."/>
            <person name="Getino M."/>
            <person name="Pursley I."/>
            <person name="Horton D.L."/>
            <person name="Alikhan N.-F."/>
            <person name="Baker D."/>
            <person name="Gharbi K."/>
            <person name="Hall N."/>
            <person name="Watson M."/>
            <person name="Adriaenssens E.M."/>
            <person name="Foster-Nyarko E."/>
            <person name="Jarju S."/>
            <person name="Secka A."/>
            <person name="Antonio M."/>
            <person name="Oren A."/>
            <person name="Chaudhuri R."/>
            <person name="La Ragione R.M."/>
            <person name="Hildebrand F."/>
            <person name="Pallen M.J."/>
        </authorList>
    </citation>
    <scope>NUCLEOTIDE SEQUENCE [LARGE SCALE GENOMIC DNA]</scope>
    <source>
        <strain evidence="5 6">Sa1YUN3</strain>
    </source>
</reference>